<proteinExistence type="predicted"/>
<evidence type="ECO:0000313" key="3">
    <source>
        <dbReference type="Proteomes" id="UP000177230"/>
    </source>
</evidence>
<comment type="caution">
    <text evidence="2">The sequence shown here is derived from an EMBL/GenBank/DDBJ whole genome shotgun (WGS) entry which is preliminary data.</text>
</comment>
<organism evidence="2 3">
    <name type="scientific">Candidatus Edwardsbacteria bacterium GWF2_54_11</name>
    <dbReference type="NCBI Taxonomy" id="1817851"/>
    <lineage>
        <taxon>Bacteria</taxon>
        <taxon>Candidatus Edwardsiibacteriota</taxon>
    </lineage>
</organism>
<feature type="chain" id="PRO_5009520630" description="DUF5723 domain-containing protein" evidence="1">
    <location>
        <begin position="22"/>
        <end position="438"/>
    </location>
</feature>
<dbReference type="Proteomes" id="UP000177230">
    <property type="component" value="Unassembled WGS sequence"/>
</dbReference>
<feature type="signal peptide" evidence="1">
    <location>
        <begin position="1"/>
        <end position="21"/>
    </location>
</feature>
<reference evidence="2 3" key="1">
    <citation type="journal article" date="2016" name="Nat. Commun.">
        <title>Thousands of microbial genomes shed light on interconnected biogeochemical processes in an aquifer system.</title>
        <authorList>
            <person name="Anantharaman K."/>
            <person name="Brown C.T."/>
            <person name="Hug L.A."/>
            <person name="Sharon I."/>
            <person name="Castelle C.J."/>
            <person name="Probst A.J."/>
            <person name="Thomas B.C."/>
            <person name="Singh A."/>
            <person name="Wilkins M.J."/>
            <person name="Karaoz U."/>
            <person name="Brodie E.L."/>
            <person name="Williams K.H."/>
            <person name="Hubbard S.S."/>
            <person name="Banfield J.F."/>
        </authorList>
    </citation>
    <scope>NUCLEOTIDE SEQUENCE [LARGE SCALE GENOMIC DNA]</scope>
</reference>
<evidence type="ECO:0000256" key="1">
    <source>
        <dbReference type="SAM" id="SignalP"/>
    </source>
</evidence>
<accession>A0A1F5R363</accession>
<name>A0A1F5R363_9BACT</name>
<dbReference type="SUPFAM" id="SSF56935">
    <property type="entry name" value="Porins"/>
    <property type="match status" value="1"/>
</dbReference>
<sequence>MRKAFLGLASLALLLSGGASFATQSARSALGPAAIFTTDPGDIWLFPAELNNYPRLLSLELDSFPFDRNRMSFLGTWSDDEQKLGTFGAGFGDLFNQKNIEALIPALNAAIANNPLMSPRNSIPLPGNKFHLSYARDLGLVVAGLHIARASGDKSYDFSDTIPADAVKRQAHSGIWSFEAGASRIFGDNIYLQTGLGFQKISFSSEFELSGADPIYWEKVESRESGGKKLDVRLFYGMTPAIKIVPALSFNSFTMGYTASYADTMHLPGSRYDNTGGKYSQSGFVISLGTEYCPNPGVKLLAGLSLEGSGIDISDSNNIWLVSTIPSQKYISREVSSIVMPGFQAGIETDLLKWLTLRLGASQKTTWINNKTRFADNAATEEEAFSESDFNICFGLGFNFGRLTIDALLNEDQPFNVGYLLSGNPGAPFAEISLKYSY</sequence>
<protein>
    <recommendedName>
        <fullName evidence="4">DUF5723 domain-containing protein</fullName>
    </recommendedName>
</protein>
<evidence type="ECO:0008006" key="4">
    <source>
        <dbReference type="Google" id="ProtNLM"/>
    </source>
</evidence>
<gene>
    <name evidence="2" type="ORF">A2024_01385</name>
</gene>
<dbReference type="EMBL" id="MFFM01000046">
    <property type="protein sequence ID" value="OGF08905.1"/>
    <property type="molecule type" value="Genomic_DNA"/>
</dbReference>
<dbReference type="AlphaFoldDB" id="A0A1F5R363"/>
<evidence type="ECO:0000313" key="2">
    <source>
        <dbReference type="EMBL" id="OGF08905.1"/>
    </source>
</evidence>
<keyword evidence="1" id="KW-0732">Signal</keyword>